<comment type="caution">
    <text evidence="1">The sequence shown here is derived from an EMBL/GenBank/DDBJ whole genome shotgun (WGS) entry which is preliminary data.</text>
</comment>
<dbReference type="RefSeq" id="WP_187026163.1">
    <property type="nucleotide sequence ID" value="NZ_JACRUP010000006.1"/>
</dbReference>
<proteinExistence type="predicted"/>
<dbReference type="EMBL" id="JACRUP010000006">
    <property type="protein sequence ID" value="MBC5851359.1"/>
    <property type="molecule type" value="Genomic_DNA"/>
</dbReference>
<dbReference type="AlphaFoldDB" id="A0A9X0UIT8"/>
<sequence length="98" mass="11792">MFKDEYPELLVSHCIKMKTGQTIKICEKKSHSRIWIHELEDNAYFFKEYLYQIPKNLLDIYIDEKPHPIDKELVLIDKRLIGKLLIVHKYTSSKNLEE</sequence>
<dbReference type="Proteomes" id="UP000615796">
    <property type="component" value="Unassembled WGS sequence"/>
</dbReference>
<reference evidence="1" key="1">
    <citation type="submission" date="2020-08" db="EMBL/GenBank/DDBJ databases">
        <title>Genome Sequencing and Pan-Genome Analysis of Migratory bird Vibrio Strains, Inner Mongolia.</title>
        <authorList>
            <person name="Zheng L."/>
        </authorList>
    </citation>
    <scope>NUCLEOTIDE SEQUENCE</scope>
    <source>
        <strain evidence="1">M13F</strain>
    </source>
</reference>
<keyword evidence="2" id="KW-1185">Reference proteome</keyword>
<evidence type="ECO:0000313" key="1">
    <source>
        <dbReference type="EMBL" id="MBC5851359.1"/>
    </source>
</evidence>
<accession>A0A9X0UIT8</accession>
<protein>
    <submittedName>
        <fullName evidence="1">Uncharacterized protein</fullName>
    </submittedName>
</protein>
<evidence type="ECO:0000313" key="2">
    <source>
        <dbReference type="Proteomes" id="UP000615796"/>
    </source>
</evidence>
<organism evidence="1 2">
    <name type="scientific">Vibrio metschnikovii</name>
    <dbReference type="NCBI Taxonomy" id="28172"/>
    <lineage>
        <taxon>Bacteria</taxon>
        <taxon>Pseudomonadati</taxon>
        <taxon>Pseudomonadota</taxon>
        <taxon>Gammaproteobacteria</taxon>
        <taxon>Vibrionales</taxon>
        <taxon>Vibrionaceae</taxon>
        <taxon>Vibrio</taxon>
    </lineage>
</organism>
<gene>
    <name evidence="1" type="ORF">H8Q88_10480</name>
</gene>
<name>A0A9X0UIT8_VIBME</name>